<keyword evidence="2" id="KW-0378">Hydrolase</keyword>
<evidence type="ECO:0000259" key="1">
    <source>
        <dbReference type="Pfam" id="PF00135"/>
    </source>
</evidence>
<dbReference type="GO" id="GO:0016787">
    <property type="term" value="F:hydrolase activity"/>
    <property type="evidence" value="ECO:0007669"/>
    <property type="project" value="UniProtKB-KW"/>
</dbReference>
<gene>
    <name evidence="2" type="ORF">BDV40DRAFT_300589</name>
</gene>
<feature type="domain" description="Carboxylesterase type B" evidence="1">
    <location>
        <begin position="4"/>
        <end position="441"/>
    </location>
</feature>
<dbReference type="Pfam" id="PF00135">
    <property type="entry name" value="COesterase"/>
    <property type="match status" value="1"/>
</dbReference>
<dbReference type="PANTHER" id="PTHR43142">
    <property type="entry name" value="CARBOXYLIC ESTER HYDROLASE"/>
    <property type="match status" value="1"/>
</dbReference>
<name>A0A5N6UUD2_ASPTM</name>
<protein>
    <submittedName>
        <fullName evidence="2">Alpha/Beta hydrolase protein</fullName>
    </submittedName>
</protein>
<dbReference type="PANTHER" id="PTHR43142:SF11">
    <property type="entry name" value="CARBOXYLIC ESTER HYDROLASE"/>
    <property type="match status" value="1"/>
</dbReference>
<dbReference type="SUPFAM" id="SSF53474">
    <property type="entry name" value="alpha/beta-Hydrolases"/>
    <property type="match status" value="1"/>
</dbReference>
<keyword evidence="3" id="KW-1185">Reference proteome</keyword>
<dbReference type="InterPro" id="IPR029058">
    <property type="entry name" value="AB_hydrolase_fold"/>
</dbReference>
<dbReference type="EMBL" id="ML738631">
    <property type="protein sequence ID" value="KAE8162247.1"/>
    <property type="molecule type" value="Genomic_DNA"/>
</dbReference>
<evidence type="ECO:0000313" key="3">
    <source>
        <dbReference type="Proteomes" id="UP000326950"/>
    </source>
</evidence>
<accession>A0A5N6UUD2</accession>
<organism evidence="2 3">
    <name type="scientific">Aspergillus tamarii</name>
    <dbReference type="NCBI Taxonomy" id="41984"/>
    <lineage>
        <taxon>Eukaryota</taxon>
        <taxon>Fungi</taxon>
        <taxon>Dikarya</taxon>
        <taxon>Ascomycota</taxon>
        <taxon>Pezizomycotina</taxon>
        <taxon>Eurotiomycetes</taxon>
        <taxon>Eurotiomycetidae</taxon>
        <taxon>Eurotiales</taxon>
        <taxon>Aspergillaceae</taxon>
        <taxon>Aspergillus</taxon>
        <taxon>Aspergillus subgen. Circumdati</taxon>
    </lineage>
</organism>
<evidence type="ECO:0000313" key="2">
    <source>
        <dbReference type="EMBL" id="KAE8162247.1"/>
    </source>
</evidence>
<sequence length="535" mass="58732">MATTTIQTKRLGQIRGKTAEGVTQFLGVQYATLENRLADAQLVEKRSGSILDATKDGPTAISPSFGCDVELAAIQHKLPAKELPQSGIDCLNLNIAVPEGTTESSKLPVFFFIHGGGLQIGANSWPQLEFMRFVKLSADKNLPVIAVSINYRLGVFGFLTSHELRNAGYKANNGLRDQRVALEWVRRHIADFGGDPENVVAAGESAGAASVIYHLNSEVALFKRAIAMSGSNLFTQALPYDAHEQNYQQAISALGLKNASTEERIQTLLEKPAEELIATLPPSILASPAVDGDLVTSAATHAQTADRTSDLPKRRDWCTDLMIGDCQMDASIIGLIMPNLKENCAEKFTTAMNNVLSSQPDVAQRILSEYGISKGMTDDEALPAVLNYINDICFFAPVLTLTRGWRGNSHVYYFNEGNPWEGPWKGKATHILDVAYITQNFQEFMTPSQQLVAITYAEDFLKFCHGINPWPPVTDGDRTTNFMARVYGPSSEGHSVRQVSEPYRGESRRRSILFDCKDAVSLDELAGVFNVFRTM</sequence>
<dbReference type="OrthoDB" id="3200163at2759"/>
<dbReference type="Proteomes" id="UP000326950">
    <property type="component" value="Unassembled WGS sequence"/>
</dbReference>
<dbReference type="AlphaFoldDB" id="A0A5N6UUD2"/>
<proteinExistence type="predicted"/>
<dbReference type="InterPro" id="IPR002018">
    <property type="entry name" value="CarbesteraseB"/>
</dbReference>
<dbReference type="Gene3D" id="3.40.50.1820">
    <property type="entry name" value="alpha/beta hydrolase"/>
    <property type="match status" value="1"/>
</dbReference>
<reference evidence="2 3" key="1">
    <citation type="submission" date="2019-04" db="EMBL/GenBank/DDBJ databases">
        <title>Friends and foes A comparative genomics study of 23 Aspergillus species from section Flavi.</title>
        <authorList>
            <consortium name="DOE Joint Genome Institute"/>
            <person name="Kjaerbolling I."/>
            <person name="Vesth T."/>
            <person name="Frisvad J.C."/>
            <person name="Nybo J.L."/>
            <person name="Theobald S."/>
            <person name="Kildgaard S."/>
            <person name="Isbrandt T."/>
            <person name="Kuo A."/>
            <person name="Sato A."/>
            <person name="Lyhne E.K."/>
            <person name="Kogle M.E."/>
            <person name="Wiebenga A."/>
            <person name="Kun R.S."/>
            <person name="Lubbers R.J."/>
            <person name="Makela M.R."/>
            <person name="Barry K."/>
            <person name="Chovatia M."/>
            <person name="Clum A."/>
            <person name="Daum C."/>
            <person name="Haridas S."/>
            <person name="He G."/>
            <person name="LaButti K."/>
            <person name="Lipzen A."/>
            <person name="Mondo S."/>
            <person name="Riley R."/>
            <person name="Salamov A."/>
            <person name="Simmons B.A."/>
            <person name="Magnuson J.K."/>
            <person name="Henrissat B."/>
            <person name="Mortensen U.H."/>
            <person name="Larsen T.O."/>
            <person name="Devries R.P."/>
            <person name="Grigoriev I.V."/>
            <person name="Machida M."/>
            <person name="Baker S.E."/>
            <person name="Andersen M.R."/>
        </authorList>
    </citation>
    <scope>NUCLEOTIDE SEQUENCE [LARGE SCALE GENOMIC DNA]</scope>
    <source>
        <strain evidence="2 3">CBS 117626</strain>
    </source>
</reference>